<dbReference type="GO" id="GO:0016020">
    <property type="term" value="C:membrane"/>
    <property type="evidence" value="ECO:0007669"/>
    <property type="project" value="InterPro"/>
</dbReference>
<comment type="caution">
    <text evidence="4">The sequence shown here is derived from an EMBL/GenBank/DDBJ whole genome shotgun (WGS) entry which is preliminary data.</text>
</comment>
<evidence type="ECO:0000313" key="5">
    <source>
        <dbReference type="Proteomes" id="UP000632828"/>
    </source>
</evidence>
<dbReference type="PROSITE" id="PS51257">
    <property type="entry name" value="PROKAR_LIPOPROTEIN"/>
    <property type="match status" value="1"/>
</dbReference>
<accession>A0A8J6URP1</accession>
<dbReference type="PANTHER" id="PTHR30035:SF3">
    <property type="entry name" value="INTERMEMBRANE PHOSPHOLIPID TRANSPORT SYSTEM LIPOPROTEIN MLAA"/>
    <property type="match status" value="1"/>
</dbReference>
<keyword evidence="4" id="KW-0449">Lipoprotein</keyword>
<gene>
    <name evidence="4" type="ORF">ICT70_13475</name>
</gene>
<protein>
    <submittedName>
        <fullName evidence="4">VacJ family lipoprotein</fullName>
    </submittedName>
</protein>
<sequence>MFIRLLLLIVVVAFSLTGCAATRSGPSQADAKLPASTYANGSTTQSGDDFLNAEPQKGLDSGFDADFDDWDAPIKLIADPFEPINRGVFWVNDKLYFYLFKPLARGYGAIVPRPARVSVSNFFSNVATPVRVANALLQLNLTNVGTETYRFIVNSTIGVAGLFDPATSVAEVRRAPADFGQTLGKYGFGHGFYLVLPIVGPSSLRDGTGTFVDSYVGPVRYAGLATEDLLLVRVFESTNRLSLDRDTYEGIKRDALDPYLFIRSAYAQRRLAQIGEPVYNLNILQAPVFDNEFFNPLEWFNLWQ</sequence>
<dbReference type="AlphaFoldDB" id="A0A8J6URP1"/>
<feature type="chain" id="PRO_5035215346" evidence="3">
    <location>
        <begin position="21"/>
        <end position="304"/>
    </location>
</feature>
<dbReference type="Proteomes" id="UP000632828">
    <property type="component" value="Unassembled WGS sequence"/>
</dbReference>
<dbReference type="InterPro" id="IPR007428">
    <property type="entry name" value="MlaA"/>
</dbReference>
<organism evidence="4 5">
    <name type="scientific">Pelovirga terrestris</name>
    <dbReference type="NCBI Taxonomy" id="2771352"/>
    <lineage>
        <taxon>Bacteria</taxon>
        <taxon>Pseudomonadati</taxon>
        <taxon>Thermodesulfobacteriota</taxon>
        <taxon>Desulfuromonadia</taxon>
        <taxon>Geobacterales</taxon>
        <taxon>Geobacteraceae</taxon>
        <taxon>Pelovirga</taxon>
    </lineage>
</organism>
<dbReference type="PRINTS" id="PR01805">
    <property type="entry name" value="VACJLIPOPROT"/>
</dbReference>
<keyword evidence="5" id="KW-1185">Reference proteome</keyword>
<evidence type="ECO:0000256" key="2">
    <source>
        <dbReference type="ARBA" id="ARBA00022729"/>
    </source>
</evidence>
<reference evidence="4" key="1">
    <citation type="submission" date="2020-09" db="EMBL/GenBank/DDBJ databases">
        <title>Pelobacter alkaliphilus sp. nov., a novel anaerobic arsenate-reducing bacterium from terrestrial mud volcano.</title>
        <authorList>
            <person name="Khomyakova M.A."/>
            <person name="Merkel A.Y."/>
            <person name="Slobodkin A.I."/>
        </authorList>
    </citation>
    <scope>NUCLEOTIDE SEQUENCE</scope>
    <source>
        <strain evidence="4">M08fum</strain>
    </source>
</reference>
<evidence type="ECO:0000256" key="3">
    <source>
        <dbReference type="SAM" id="SignalP"/>
    </source>
</evidence>
<keyword evidence="2 3" id="KW-0732">Signal</keyword>
<dbReference type="Pfam" id="PF04333">
    <property type="entry name" value="MlaA"/>
    <property type="match status" value="1"/>
</dbReference>
<name>A0A8J6URP1_9BACT</name>
<dbReference type="PANTHER" id="PTHR30035">
    <property type="entry name" value="LIPOPROTEIN VACJ-RELATED"/>
    <property type="match status" value="1"/>
</dbReference>
<dbReference type="GO" id="GO:0120010">
    <property type="term" value="P:intermembrane phospholipid transfer"/>
    <property type="evidence" value="ECO:0007669"/>
    <property type="project" value="TreeGrafter"/>
</dbReference>
<evidence type="ECO:0000256" key="1">
    <source>
        <dbReference type="ARBA" id="ARBA00010634"/>
    </source>
</evidence>
<dbReference type="RefSeq" id="WP_191157496.1">
    <property type="nucleotide sequence ID" value="NZ_JACWUN010000018.1"/>
</dbReference>
<feature type="signal peptide" evidence="3">
    <location>
        <begin position="1"/>
        <end position="20"/>
    </location>
</feature>
<comment type="similarity">
    <text evidence="1">Belongs to the MlaA family.</text>
</comment>
<evidence type="ECO:0000313" key="4">
    <source>
        <dbReference type="EMBL" id="MBD1401671.1"/>
    </source>
</evidence>
<proteinExistence type="inferred from homology"/>
<dbReference type="EMBL" id="JACWUN010000018">
    <property type="protein sequence ID" value="MBD1401671.1"/>
    <property type="molecule type" value="Genomic_DNA"/>
</dbReference>